<protein>
    <recommendedName>
        <fullName evidence="4">Maturase K</fullName>
    </recommendedName>
</protein>
<evidence type="ECO:0000256" key="1">
    <source>
        <dbReference type="SAM" id="SignalP"/>
    </source>
</evidence>
<sequence>MFIPPTDTLILSLLYLFERCLCYLKEEFIFVQFTESVVYSPLSSHESHDQRVQLWFILRFSLCLSLHDDILY</sequence>
<reference evidence="2 3" key="1">
    <citation type="submission" date="2020-03" db="EMBL/GenBank/DDBJ databases">
        <title>Dissostichus mawsoni Genome sequencing and assembly.</title>
        <authorList>
            <person name="Park H."/>
        </authorList>
    </citation>
    <scope>NUCLEOTIDE SEQUENCE [LARGE SCALE GENOMIC DNA]</scope>
    <source>
        <strain evidence="2">DM0001</strain>
        <tissue evidence="2">Muscle</tissue>
    </source>
</reference>
<evidence type="ECO:0008006" key="4">
    <source>
        <dbReference type="Google" id="ProtNLM"/>
    </source>
</evidence>
<keyword evidence="3" id="KW-1185">Reference proteome</keyword>
<organism evidence="2 3">
    <name type="scientific">Dissostichus mawsoni</name>
    <name type="common">Antarctic cod</name>
    <dbReference type="NCBI Taxonomy" id="36200"/>
    <lineage>
        <taxon>Eukaryota</taxon>
        <taxon>Metazoa</taxon>
        <taxon>Chordata</taxon>
        <taxon>Craniata</taxon>
        <taxon>Vertebrata</taxon>
        <taxon>Euteleostomi</taxon>
        <taxon>Actinopterygii</taxon>
        <taxon>Neopterygii</taxon>
        <taxon>Teleostei</taxon>
        <taxon>Neoteleostei</taxon>
        <taxon>Acanthomorphata</taxon>
        <taxon>Eupercaria</taxon>
        <taxon>Perciformes</taxon>
        <taxon>Notothenioidei</taxon>
        <taxon>Nototheniidae</taxon>
        <taxon>Dissostichus</taxon>
    </lineage>
</organism>
<name>A0A7J5Y0N2_DISMA</name>
<accession>A0A7J5Y0N2</accession>
<proteinExistence type="predicted"/>
<feature type="signal peptide" evidence="1">
    <location>
        <begin position="1"/>
        <end position="22"/>
    </location>
</feature>
<feature type="chain" id="PRO_5029503798" description="Maturase K" evidence="1">
    <location>
        <begin position="23"/>
        <end position="72"/>
    </location>
</feature>
<gene>
    <name evidence="2" type="ORF">F7725_023869</name>
</gene>
<dbReference type="Proteomes" id="UP000518266">
    <property type="component" value="Unassembled WGS sequence"/>
</dbReference>
<evidence type="ECO:0000313" key="3">
    <source>
        <dbReference type="Proteomes" id="UP000518266"/>
    </source>
</evidence>
<keyword evidence="1" id="KW-0732">Signal</keyword>
<comment type="caution">
    <text evidence="2">The sequence shown here is derived from an EMBL/GenBank/DDBJ whole genome shotgun (WGS) entry which is preliminary data.</text>
</comment>
<dbReference type="EMBL" id="JAAKFY010000019">
    <property type="protein sequence ID" value="KAF3841918.1"/>
    <property type="molecule type" value="Genomic_DNA"/>
</dbReference>
<dbReference type="AlphaFoldDB" id="A0A7J5Y0N2"/>
<evidence type="ECO:0000313" key="2">
    <source>
        <dbReference type="EMBL" id="KAF3841918.1"/>
    </source>
</evidence>